<dbReference type="InterPro" id="IPR026971">
    <property type="entry name" value="CND1/NCAPD3"/>
</dbReference>
<evidence type="ECO:0000259" key="8">
    <source>
        <dbReference type="Pfam" id="PF12717"/>
    </source>
</evidence>
<dbReference type="OrthoDB" id="10263978at2759"/>
<dbReference type="SUPFAM" id="SSF48371">
    <property type="entry name" value="ARM repeat"/>
    <property type="match status" value="1"/>
</dbReference>
<feature type="region of interest" description="Disordered" evidence="7">
    <location>
        <begin position="803"/>
        <end position="850"/>
    </location>
</feature>
<dbReference type="EMBL" id="CAJPWZ010001226">
    <property type="protein sequence ID" value="CAG2210198.1"/>
    <property type="molecule type" value="Genomic_DNA"/>
</dbReference>
<dbReference type="InterPro" id="IPR016024">
    <property type="entry name" value="ARM-type_fold"/>
</dbReference>
<dbReference type="GO" id="GO:0000779">
    <property type="term" value="C:condensed chromosome, centromeric region"/>
    <property type="evidence" value="ECO:0007669"/>
    <property type="project" value="TreeGrafter"/>
</dbReference>
<evidence type="ECO:0000256" key="2">
    <source>
        <dbReference type="ARBA" id="ARBA00022618"/>
    </source>
</evidence>
<sequence>MFKSESSVTNKFADWVKSIWDNDFTEIDPLDLAVEGELEDNGYHTVTFRILQTVFDDWKSNKEGKDGEGFWSVLVENDISHKSLIALFAYLMEIGNKKTSGSTKKEAGILSASCYIKMLSIPGSIAFKVFHPVLYEKAVDIIKTINTLGAGSKRKRSVSPAPSQKGKRGRGNKTRNQDPTLNLQDFGSDDDESIEELAPQEISGFRKLLEALLKDLISLLETTSLRQSESSAYHTVQILATLTRQDTDTYDGKFDQGTIQRLSLPGLAYRGLSLLCKPLHGHVGSLVNATCKYLLPNLLMLIGDNKVATASVPKHIQVTRDHAMYFISSLLKTEERSVNTVKTLLQHMCTKVPDKAEYRGKVAQSVVTILQELPNTAYEHMTPETAVFIKHTSLLGILLARCSDAAPTVRTRAISSFSTCFLSKDRVIKETLQDIVTPRSRLREHAPPHLIQTPAMDVRTQSTTDDMPDDDGVTSMFRRRAKDPKVNVRKAALHALENIIRFQCPDYSRQDLDVLVERCRDPALSVRKQSMQSLTDLLLDFPTEKPLQKSWLEGVMPLVIDRESTLQEKCMDQLEEIILHNIVPLKRMSNESHRLAWDVLNIMTRSESVDLRKYLQKACRHWSRQGKIKATLISNLQTHVNTDNNEVAWMLLAELAPAVPKMCHGFVIEYWEQQAHTSDETDYSTLQRVLSVMACSAKFFPDDKRDRLIVLKVDIRFTNQIMNITDYLRNRLLQFNSPPELISITIETLSKLCENVDPINEDMVVRHLFTLGEIAQICPAKTPKRIFLIVQSMIAAPCISTPASHGSVNISSGSTESAENSEKTTRASSRASTRTSTGSVGSTEDHTDLTQKTHLRFSQQTQGFSQIQLTQAFSQFQGSKMSNRIRAFAFIALGKLCLQNPDLAKKCVAALARELETCKDLTIRNNVVIIMCDLCVRYTTTADRYVSNIAACLKDESPLVRKQTLTLFTRLLQEDFLKWKGVLFFRFIMTLLDSNKEIADFAEFCLVHLLMQRHPTMFFQHFLECIFHFNALKDHATFNKFPQNEKEKKIKRLKLYLFMLEYMTDEHRFQMTAKMAQEILGGVVDGIIPLNEKSSVLLKDTLAILSSKEIKLSSLRAKPQDEMAGDDEERAAVVMAVAKKTLITQVVKKNVIENIVPIVVSLKHMLEQQRSTVLKDLMMYLRELLKDYKNEVQEILSADRQLATEIEFDLRKFEEQEEETERQRNASIVQGTSQPGSPKVSSKPTTPVGSKPGTPSSSKPCSPRLPIHGGSPRLENHKGSPRPGSSTRKVPAVQVTDATPMKTPAREASLSTLAILNSARKAFERAQNIHDSLSKSSTEEPASAEALTFESPSLKKTSKRKSILKEKKKSNDDEEEDESPHLGVRFAEGVKDKATPPRALRGNRAISTPSGSSRGVVKKELSENEDPSDENEAAENIEKTNKQYTKPRSKTRRSARLSKS</sequence>
<feature type="region of interest" description="Disordered" evidence="7">
    <location>
        <begin position="1330"/>
        <end position="1460"/>
    </location>
</feature>
<dbReference type="InterPro" id="IPR011989">
    <property type="entry name" value="ARM-like"/>
</dbReference>
<feature type="compositionally biased region" description="Acidic residues" evidence="7">
    <location>
        <begin position="1423"/>
        <end position="1435"/>
    </location>
</feature>
<comment type="caution">
    <text evidence="9">The sequence shown here is derived from an EMBL/GenBank/DDBJ whole genome shotgun (WGS) entry which is preliminary data.</text>
</comment>
<keyword evidence="10" id="KW-1185">Reference proteome</keyword>
<dbReference type="PANTHER" id="PTHR14222">
    <property type="entry name" value="CONDENSIN"/>
    <property type="match status" value="1"/>
</dbReference>
<feature type="compositionally biased region" description="Polar residues" evidence="7">
    <location>
        <begin position="1330"/>
        <end position="1340"/>
    </location>
</feature>
<keyword evidence="3" id="KW-0498">Mitosis</keyword>
<dbReference type="Proteomes" id="UP000683360">
    <property type="component" value="Unassembled WGS sequence"/>
</dbReference>
<evidence type="ECO:0000256" key="7">
    <source>
        <dbReference type="SAM" id="MobiDB-lite"/>
    </source>
</evidence>
<evidence type="ECO:0000256" key="5">
    <source>
        <dbReference type="ARBA" id="ARBA00023242"/>
    </source>
</evidence>
<evidence type="ECO:0000256" key="4">
    <source>
        <dbReference type="ARBA" id="ARBA00023067"/>
    </source>
</evidence>
<keyword evidence="2" id="KW-0132">Cell division</keyword>
<keyword evidence="6" id="KW-0131">Cell cycle</keyword>
<gene>
    <name evidence="9" type="ORF">MEDL_24285</name>
</gene>
<dbReference type="Pfam" id="PF12717">
    <property type="entry name" value="Cnd1"/>
    <property type="match status" value="1"/>
</dbReference>
<feature type="compositionally biased region" description="Low complexity" evidence="7">
    <location>
        <begin position="1243"/>
        <end position="1262"/>
    </location>
</feature>
<protein>
    <submittedName>
        <fullName evidence="9">NCAPD3</fullName>
    </submittedName>
</protein>
<dbReference type="GO" id="GO:0005634">
    <property type="term" value="C:nucleus"/>
    <property type="evidence" value="ECO:0007669"/>
    <property type="project" value="UniProtKB-SubCell"/>
</dbReference>
<keyword evidence="5" id="KW-0539">Nucleus</keyword>
<proteinExistence type="predicted"/>
<feature type="compositionally biased region" description="Polar residues" evidence="7">
    <location>
        <begin position="1225"/>
        <end position="1242"/>
    </location>
</feature>
<organism evidence="9 10">
    <name type="scientific">Mytilus edulis</name>
    <name type="common">Blue mussel</name>
    <dbReference type="NCBI Taxonomy" id="6550"/>
    <lineage>
        <taxon>Eukaryota</taxon>
        <taxon>Metazoa</taxon>
        <taxon>Spiralia</taxon>
        <taxon>Lophotrochozoa</taxon>
        <taxon>Mollusca</taxon>
        <taxon>Bivalvia</taxon>
        <taxon>Autobranchia</taxon>
        <taxon>Pteriomorphia</taxon>
        <taxon>Mytilida</taxon>
        <taxon>Mytiloidea</taxon>
        <taxon>Mytilidae</taxon>
        <taxon>Mytilinae</taxon>
        <taxon>Mytilus</taxon>
    </lineage>
</organism>
<reference evidence="9" key="1">
    <citation type="submission" date="2021-03" db="EMBL/GenBank/DDBJ databases">
        <authorList>
            <person name="Bekaert M."/>
        </authorList>
    </citation>
    <scope>NUCLEOTIDE SEQUENCE</scope>
</reference>
<comment type="subcellular location">
    <subcellularLocation>
        <location evidence="1">Nucleus</location>
    </subcellularLocation>
</comment>
<dbReference type="GO" id="GO:0007076">
    <property type="term" value="P:mitotic chromosome condensation"/>
    <property type="evidence" value="ECO:0007669"/>
    <property type="project" value="InterPro"/>
</dbReference>
<dbReference type="GO" id="GO:0000796">
    <property type="term" value="C:condensin complex"/>
    <property type="evidence" value="ECO:0007669"/>
    <property type="project" value="TreeGrafter"/>
</dbReference>
<feature type="compositionally biased region" description="Basic residues" evidence="7">
    <location>
        <begin position="1445"/>
        <end position="1460"/>
    </location>
</feature>
<feature type="region of interest" description="Disordered" evidence="7">
    <location>
        <begin position="1214"/>
        <end position="1307"/>
    </location>
</feature>
<dbReference type="Gene3D" id="1.25.10.10">
    <property type="entry name" value="Leucine-rich Repeat Variant"/>
    <property type="match status" value="2"/>
</dbReference>
<evidence type="ECO:0000256" key="1">
    <source>
        <dbReference type="ARBA" id="ARBA00004123"/>
    </source>
</evidence>
<dbReference type="GO" id="GO:0010032">
    <property type="term" value="P:meiotic chromosome condensation"/>
    <property type="evidence" value="ECO:0007669"/>
    <property type="project" value="TreeGrafter"/>
</dbReference>
<feature type="region of interest" description="Disordered" evidence="7">
    <location>
        <begin position="152"/>
        <end position="189"/>
    </location>
</feature>
<dbReference type="GO" id="GO:0042393">
    <property type="term" value="F:histone binding"/>
    <property type="evidence" value="ECO:0007669"/>
    <property type="project" value="TreeGrafter"/>
</dbReference>
<feature type="compositionally biased region" description="Polar residues" evidence="7">
    <location>
        <begin position="803"/>
        <end position="818"/>
    </location>
</feature>
<evidence type="ECO:0000313" key="9">
    <source>
        <dbReference type="EMBL" id="CAG2210198.1"/>
    </source>
</evidence>
<evidence type="ECO:0000256" key="6">
    <source>
        <dbReference type="ARBA" id="ARBA00023306"/>
    </source>
</evidence>
<dbReference type="GO" id="GO:0051301">
    <property type="term" value="P:cell division"/>
    <property type="evidence" value="ECO:0007669"/>
    <property type="project" value="UniProtKB-KW"/>
</dbReference>
<evidence type="ECO:0000313" key="10">
    <source>
        <dbReference type="Proteomes" id="UP000683360"/>
    </source>
</evidence>
<keyword evidence="4" id="KW-0226">DNA condensation</keyword>
<evidence type="ECO:0000256" key="3">
    <source>
        <dbReference type="ARBA" id="ARBA00022776"/>
    </source>
</evidence>
<accession>A0A8S3RPG7</accession>
<feature type="compositionally biased region" description="Low complexity" evidence="7">
    <location>
        <begin position="826"/>
        <end position="842"/>
    </location>
</feature>
<name>A0A8S3RPG7_MYTED</name>
<dbReference type="InterPro" id="IPR032682">
    <property type="entry name" value="Cnd1_C"/>
</dbReference>
<dbReference type="PANTHER" id="PTHR14222:SF1">
    <property type="entry name" value="CONDENSIN-2 COMPLEX SUBUNIT D3"/>
    <property type="match status" value="1"/>
</dbReference>
<feature type="domain" description="Condensin complex subunit 1 C-terminal" evidence="8">
    <location>
        <begin position="922"/>
        <end position="1077"/>
    </location>
</feature>